<dbReference type="InterPro" id="IPR032675">
    <property type="entry name" value="LRR_dom_sf"/>
</dbReference>
<dbReference type="Pfam" id="PF01926">
    <property type="entry name" value="MMR_HSR1"/>
    <property type="match status" value="1"/>
</dbReference>
<protein>
    <recommendedName>
        <fullName evidence="4">Guanine nucleotide-binding protein-like 1</fullName>
    </recommendedName>
</protein>
<dbReference type="Gene3D" id="3.80.10.10">
    <property type="entry name" value="Ribonuclease Inhibitor"/>
    <property type="match status" value="1"/>
</dbReference>
<evidence type="ECO:0000256" key="3">
    <source>
        <dbReference type="ARBA" id="ARBA00037770"/>
    </source>
</evidence>
<keyword evidence="8" id="KW-1185">Reference proteome</keyword>
<dbReference type="InterPro" id="IPR027417">
    <property type="entry name" value="P-loop_NTPase"/>
</dbReference>
<dbReference type="Gene3D" id="3.40.50.300">
    <property type="entry name" value="P-loop containing nucleotide triphosphate hydrolases"/>
    <property type="match status" value="1"/>
</dbReference>
<dbReference type="SUPFAM" id="SSF52047">
    <property type="entry name" value="RNI-like"/>
    <property type="match status" value="1"/>
</dbReference>
<dbReference type="PANTHER" id="PTHR45709">
    <property type="entry name" value="LARGE SUBUNIT GTPASE 1 HOMOLOG-RELATED"/>
    <property type="match status" value="1"/>
</dbReference>
<dbReference type="InterPro" id="IPR043358">
    <property type="entry name" value="GNL1-like"/>
</dbReference>
<evidence type="ECO:0000256" key="1">
    <source>
        <dbReference type="ARBA" id="ARBA00022741"/>
    </source>
</evidence>
<comment type="function">
    <text evidence="3">Possible regulatory or functional link with the histocompatibility cluster.</text>
</comment>
<keyword evidence="1" id="KW-0547">Nucleotide-binding</keyword>
<feature type="compositionally biased region" description="Acidic residues" evidence="5">
    <location>
        <begin position="1110"/>
        <end position="1119"/>
    </location>
</feature>
<feature type="region of interest" description="Disordered" evidence="5">
    <location>
        <begin position="1110"/>
        <end position="1174"/>
    </location>
</feature>
<organism evidence="7 8">
    <name type="scientific">Chironomus riparius</name>
    <dbReference type="NCBI Taxonomy" id="315576"/>
    <lineage>
        <taxon>Eukaryota</taxon>
        <taxon>Metazoa</taxon>
        <taxon>Ecdysozoa</taxon>
        <taxon>Arthropoda</taxon>
        <taxon>Hexapoda</taxon>
        <taxon>Insecta</taxon>
        <taxon>Pterygota</taxon>
        <taxon>Neoptera</taxon>
        <taxon>Endopterygota</taxon>
        <taxon>Diptera</taxon>
        <taxon>Nematocera</taxon>
        <taxon>Chironomoidea</taxon>
        <taxon>Chironomidae</taxon>
        <taxon>Chironominae</taxon>
        <taxon>Chironomus</taxon>
    </lineage>
</organism>
<dbReference type="InterPro" id="IPR006073">
    <property type="entry name" value="GTP-bd"/>
</dbReference>
<dbReference type="GO" id="GO:0003924">
    <property type="term" value="F:GTPase activity"/>
    <property type="evidence" value="ECO:0007669"/>
    <property type="project" value="InterPro"/>
</dbReference>
<dbReference type="SUPFAM" id="SSF52540">
    <property type="entry name" value="P-loop containing nucleoside triphosphate hydrolases"/>
    <property type="match status" value="1"/>
</dbReference>
<dbReference type="PRINTS" id="PR00326">
    <property type="entry name" value="GTP1OBG"/>
</dbReference>
<feature type="domain" description="G" evidence="6">
    <location>
        <begin position="924"/>
        <end position="978"/>
    </location>
</feature>
<keyword evidence="2" id="KW-0342">GTP-binding</keyword>
<evidence type="ECO:0000313" key="8">
    <source>
        <dbReference type="Proteomes" id="UP001153620"/>
    </source>
</evidence>
<accession>A0A9N9RTE5</accession>
<proteinExistence type="predicted"/>
<dbReference type="OrthoDB" id="391988at2759"/>
<dbReference type="GO" id="GO:0005525">
    <property type="term" value="F:GTP binding"/>
    <property type="evidence" value="ECO:0007669"/>
    <property type="project" value="UniProtKB-KW"/>
</dbReference>
<gene>
    <name evidence="7" type="ORF">CHIRRI_LOCUS6005</name>
</gene>
<evidence type="ECO:0000256" key="5">
    <source>
        <dbReference type="SAM" id="MobiDB-lite"/>
    </source>
</evidence>
<name>A0A9N9RTE5_9DIPT</name>
<evidence type="ECO:0000313" key="7">
    <source>
        <dbReference type="EMBL" id="CAG9803104.1"/>
    </source>
</evidence>
<evidence type="ECO:0000256" key="2">
    <source>
        <dbReference type="ARBA" id="ARBA00023134"/>
    </source>
</evidence>
<reference evidence="7" key="2">
    <citation type="submission" date="2022-10" db="EMBL/GenBank/DDBJ databases">
        <authorList>
            <consortium name="ENA_rothamsted_submissions"/>
            <consortium name="culmorum"/>
            <person name="King R."/>
        </authorList>
    </citation>
    <scope>NUCLEOTIDE SEQUENCE</scope>
</reference>
<sequence>MKNFNAKVLSQNFQYYFPTNIKNTFRAFETSWETDNLESEDNRNIYCELIDWRKDFNWNANKNIILSNKIATDNAKLDDYDEDDDDNKHKSVINDNQVKWWTEIELKGLNYIEPLSMMAIKTLAQDYKSGKIDERIFCHDYNLFGRLMELNILLSNLLELDNEVYWTRVVESKIKDQVRWIKCMKDSETNWKKIGIELCYTEFVENLTFYESDLPAILEFTDNITKRCSKFIENLTIRKVNMNEKKLANEFNPKTFSRIYRNDEVSHISLEFLKNLKNLKNISITFNPQISFELYEPRFFQVSVHDIENFSKSLECFCHLESLEITKTDLEEHAKLFHLLSSIEKLRGLKALTLTHCNISSKESGAIFASFLSKSMSLTEINLKDNALRSDFCHQFSLGMQKFNGILQKLNLSMNPILHDGLKFIMSSIVQNDNVVDLDISTCDGFSCTSYGTAFQELINLISTSRNLQYLDISNNIIASGTTRKEFIRALEGNYHISKISCLNCDFSTKEDVDIHILCLRNEYYRQNDILGKDSFTRKDEIEIEKWLRRTKHPLLMRAHMYMPTENLIKWKLFKRMPQGRRKIPFSGKQKKQQLIVKRQNQALPINLIRKVQDDSDTSSEISENATLAEKIQKIHVQPIKDLRGKSNRYVLQFHAESPKEIKELREKARQPLNFARAEDLEVDDFSFDDFDIPKRPSWDYKMKKEVLLANEERYFFKYVTNLEKKHYDDLKHLSCFELNIETWRQLWRVIELSDILLIIIDARYPTFLFPPYLYQYVTEELRKHCIVMMNKIDLVESSVVLAWKKYFEEKYKINVVLFTSYPSYNLRGQTQNKSGLQIRRRKGRMKMACEGAMEVYKACSNIAKTQVDLSKWHDKIQEEINTASNYDDDNDDTEVEVERNHVDDVKDFDFEEHELFKNGVLTIGTVGFPNVGKSSVLNGLMGKKVVSISRSPGHTKHFQTIFLTENVRLVDCPGLVFPSATPKIMQVLLGSYPIAQLREPYASIKFLAERADLQKLLNLKHPEENSKEWSAMDICEAFAIKRGYMTAKTSRPDTYRAANSILRMALDGKITISLKPRNYHKNKAFWESHPELQKVKELQAIGKIISTNDDDAYSEDDDAQKPSDYVLKPEKKGASKRDIYDKDNEADSEGESDECNVGASSSNPFDVLNDEHE</sequence>
<dbReference type="CDD" id="cd01857">
    <property type="entry name" value="HSR1_MMR1"/>
    <property type="match status" value="1"/>
</dbReference>
<dbReference type="PANTHER" id="PTHR45709:SF3">
    <property type="entry name" value="GUANINE NUCLEOTIDE-BINDING PROTEIN-LIKE 1"/>
    <property type="match status" value="1"/>
</dbReference>
<dbReference type="AlphaFoldDB" id="A0A9N9RTE5"/>
<evidence type="ECO:0000259" key="6">
    <source>
        <dbReference type="Pfam" id="PF01926"/>
    </source>
</evidence>
<dbReference type="Proteomes" id="UP001153620">
    <property type="component" value="Chromosome 2"/>
</dbReference>
<reference evidence="7" key="1">
    <citation type="submission" date="2022-01" db="EMBL/GenBank/DDBJ databases">
        <authorList>
            <person name="King R."/>
        </authorList>
    </citation>
    <scope>NUCLEOTIDE SEQUENCE</scope>
</reference>
<dbReference type="EMBL" id="OU895878">
    <property type="protein sequence ID" value="CAG9803104.1"/>
    <property type="molecule type" value="Genomic_DNA"/>
</dbReference>
<feature type="compositionally biased region" description="Basic and acidic residues" evidence="5">
    <location>
        <begin position="1128"/>
        <end position="1146"/>
    </location>
</feature>
<evidence type="ECO:0000256" key="4">
    <source>
        <dbReference type="ARBA" id="ARBA00039902"/>
    </source>
</evidence>